<feature type="transmembrane region" description="Helical" evidence="1">
    <location>
        <begin position="274"/>
        <end position="292"/>
    </location>
</feature>
<dbReference type="GO" id="GO:1902201">
    <property type="term" value="P:negative regulation of bacterial-type flagellum-dependent cell motility"/>
    <property type="evidence" value="ECO:0007669"/>
    <property type="project" value="TreeGrafter"/>
</dbReference>
<feature type="transmembrane region" description="Helical" evidence="1">
    <location>
        <begin position="298"/>
        <end position="316"/>
    </location>
</feature>
<dbReference type="GO" id="GO:0043709">
    <property type="term" value="P:cell adhesion involved in single-species biofilm formation"/>
    <property type="evidence" value="ECO:0007669"/>
    <property type="project" value="TreeGrafter"/>
</dbReference>
<dbReference type="GO" id="GO:0052621">
    <property type="term" value="F:diguanylate cyclase activity"/>
    <property type="evidence" value="ECO:0007669"/>
    <property type="project" value="TreeGrafter"/>
</dbReference>
<dbReference type="AlphaFoldDB" id="A0A327ZH49"/>
<dbReference type="InterPro" id="IPR000160">
    <property type="entry name" value="GGDEF_dom"/>
</dbReference>
<dbReference type="RefSeq" id="WP_245972590.1">
    <property type="nucleotide sequence ID" value="NZ_JACHWI010000001.1"/>
</dbReference>
<dbReference type="Gene3D" id="3.30.70.270">
    <property type="match status" value="1"/>
</dbReference>
<evidence type="ECO:0000313" key="4">
    <source>
        <dbReference type="Proteomes" id="UP000249341"/>
    </source>
</evidence>
<feature type="transmembrane region" description="Helical" evidence="1">
    <location>
        <begin position="176"/>
        <end position="193"/>
    </location>
</feature>
<organism evidence="3 4">
    <name type="scientific">Actinoplanes lutulentus</name>
    <dbReference type="NCBI Taxonomy" id="1287878"/>
    <lineage>
        <taxon>Bacteria</taxon>
        <taxon>Bacillati</taxon>
        <taxon>Actinomycetota</taxon>
        <taxon>Actinomycetes</taxon>
        <taxon>Micromonosporales</taxon>
        <taxon>Micromonosporaceae</taxon>
        <taxon>Actinoplanes</taxon>
    </lineage>
</organism>
<accession>A0A327ZH49</accession>
<evidence type="ECO:0000256" key="1">
    <source>
        <dbReference type="SAM" id="Phobius"/>
    </source>
</evidence>
<dbReference type="InterPro" id="IPR050469">
    <property type="entry name" value="Diguanylate_Cyclase"/>
</dbReference>
<dbReference type="PANTHER" id="PTHR45138:SF9">
    <property type="entry name" value="DIGUANYLATE CYCLASE DGCM-RELATED"/>
    <property type="match status" value="1"/>
</dbReference>
<reference evidence="3 4" key="1">
    <citation type="submission" date="2018-06" db="EMBL/GenBank/DDBJ databases">
        <title>Genomic Encyclopedia of Type Strains, Phase III (KMG-III): the genomes of soil and plant-associated and newly described type strains.</title>
        <authorList>
            <person name="Whitman W."/>
        </authorList>
    </citation>
    <scope>NUCLEOTIDE SEQUENCE [LARGE SCALE GENOMIC DNA]</scope>
    <source>
        <strain evidence="3 4">CGMCC 4.7090</strain>
    </source>
</reference>
<feature type="transmembrane region" description="Helical" evidence="1">
    <location>
        <begin position="138"/>
        <end position="156"/>
    </location>
</feature>
<keyword evidence="1" id="KW-0472">Membrane</keyword>
<feature type="transmembrane region" description="Helical" evidence="1">
    <location>
        <begin position="109"/>
        <end position="126"/>
    </location>
</feature>
<dbReference type="InterPro" id="IPR043128">
    <property type="entry name" value="Rev_trsase/Diguanyl_cyclase"/>
</dbReference>
<dbReference type="PROSITE" id="PS51257">
    <property type="entry name" value="PROKAR_LIPOPROTEIN"/>
    <property type="match status" value="1"/>
</dbReference>
<keyword evidence="4" id="KW-1185">Reference proteome</keyword>
<feature type="transmembrane region" description="Helical" evidence="1">
    <location>
        <begin position="234"/>
        <end position="253"/>
    </location>
</feature>
<keyword evidence="1" id="KW-0812">Transmembrane</keyword>
<feature type="transmembrane region" description="Helical" evidence="1">
    <location>
        <begin position="41"/>
        <end position="62"/>
    </location>
</feature>
<keyword evidence="1" id="KW-1133">Transmembrane helix</keyword>
<feature type="transmembrane region" description="Helical" evidence="1">
    <location>
        <begin position="200"/>
        <end position="222"/>
    </location>
</feature>
<dbReference type="Pfam" id="PF00990">
    <property type="entry name" value="GGDEF"/>
    <property type="match status" value="1"/>
</dbReference>
<proteinExistence type="predicted"/>
<evidence type="ECO:0000313" key="3">
    <source>
        <dbReference type="EMBL" id="RAK36884.1"/>
    </source>
</evidence>
<gene>
    <name evidence="3" type="ORF">B0I29_107146</name>
</gene>
<comment type="caution">
    <text evidence="3">The sequence shown here is derived from an EMBL/GenBank/DDBJ whole genome shotgun (WGS) entry which is preliminary data.</text>
</comment>
<feature type="transmembrane region" description="Helical" evidence="1">
    <location>
        <begin position="74"/>
        <end position="94"/>
    </location>
</feature>
<name>A0A327ZH49_9ACTN</name>
<feature type="transmembrane region" description="Helical" evidence="1">
    <location>
        <begin position="12"/>
        <end position="35"/>
    </location>
</feature>
<dbReference type="CDD" id="cd01949">
    <property type="entry name" value="GGDEF"/>
    <property type="match status" value="1"/>
</dbReference>
<dbReference type="PROSITE" id="PS50887">
    <property type="entry name" value="GGDEF"/>
    <property type="match status" value="1"/>
</dbReference>
<dbReference type="SMART" id="SM00267">
    <property type="entry name" value="GGDEF"/>
    <property type="match status" value="1"/>
</dbReference>
<dbReference type="InterPro" id="IPR029787">
    <property type="entry name" value="Nucleotide_cyclase"/>
</dbReference>
<dbReference type="FunFam" id="3.30.70.270:FF:000001">
    <property type="entry name" value="Diguanylate cyclase domain protein"/>
    <property type="match status" value="1"/>
</dbReference>
<evidence type="ECO:0000259" key="2">
    <source>
        <dbReference type="PROSITE" id="PS50887"/>
    </source>
</evidence>
<dbReference type="PANTHER" id="PTHR45138">
    <property type="entry name" value="REGULATORY COMPONENTS OF SENSORY TRANSDUCTION SYSTEM"/>
    <property type="match status" value="1"/>
</dbReference>
<dbReference type="GO" id="GO:0005886">
    <property type="term" value="C:plasma membrane"/>
    <property type="evidence" value="ECO:0007669"/>
    <property type="project" value="TreeGrafter"/>
</dbReference>
<feature type="domain" description="GGDEF" evidence="2">
    <location>
        <begin position="359"/>
        <end position="489"/>
    </location>
</feature>
<sequence>MQRERISRWRAPAGGLTLYLWLLVLAACVVARLLLGRSDRSYLVIVAPYLLVSIATPVLIVIGTLRHRPPHRGGWLILAVAQLLYATGDTMSVFDNWLGEFLEPTPADVVYFIYYAFAVTAVLMFIRRRTPGWDLASGIDALIVACSAGLLTWVYLVEPLTSDSGLPLAAKLTESAYPVLDLMLLILAVRLMLGAGTRGPVLYLLLTSLTLMFTADLLYAVLGVVSGESTTEAWLDAVWMTSLGLLAAAALHSGIRTFDQRTGSAIPDASRGRLLMLAIAVLMAPAVQMIEHLRGDDLSVPLASAACAVMFLLVLARMSGLVATQRQVAVNDGLTGLRTRRAFEESLTAECRRAKRHGYEVGLLIVDVDHFKRVNDTYGHPAGDRTLREVADRLRNNARTGSVVGRYGGEEFVLLAPHIDAVNLRDFAERIRVAVAGLPVKADDDVLLGVTVSVGGATGTDPGDLMRVADAALYEAKAAGRNRSVLAAAD</sequence>
<protein>
    <submittedName>
        <fullName evidence="3">Diguanylate cyclase (GGDEF)-like protein</fullName>
    </submittedName>
</protein>
<dbReference type="NCBIfam" id="TIGR00254">
    <property type="entry name" value="GGDEF"/>
    <property type="match status" value="1"/>
</dbReference>
<dbReference type="EMBL" id="QLMJ01000007">
    <property type="protein sequence ID" value="RAK36884.1"/>
    <property type="molecule type" value="Genomic_DNA"/>
</dbReference>
<dbReference type="SUPFAM" id="SSF55073">
    <property type="entry name" value="Nucleotide cyclase"/>
    <property type="match status" value="1"/>
</dbReference>
<dbReference type="Proteomes" id="UP000249341">
    <property type="component" value="Unassembled WGS sequence"/>
</dbReference>